<protein>
    <submittedName>
        <fullName evidence="4">Protein draper-like</fullName>
    </submittedName>
</protein>
<dbReference type="SUPFAM" id="SSF57184">
    <property type="entry name" value="Growth factor receptor domain"/>
    <property type="match status" value="1"/>
</dbReference>
<dbReference type="PANTHER" id="PTHR24047:SF29">
    <property type="entry name" value="EATER-RELATED"/>
    <property type="match status" value="1"/>
</dbReference>
<dbReference type="OrthoDB" id="409374at2759"/>
<keyword evidence="3" id="KW-1185">Reference proteome</keyword>
<evidence type="ECO:0000256" key="1">
    <source>
        <dbReference type="SAM" id="SignalP"/>
    </source>
</evidence>
<dbReference type="GeneID" id="111601169"/>
<feature type="domain" description="EGF-like" evidence="2">
    <location>
        <begin position="96"/>
        <end position="127"/>
    </location>
</feature>
<feature type="signal peptide" evidence="1">
    <location>
        <begin position="1"/>
        <end position="23"/>
    </location>
</feature>
<dbReference type="InterPro" id="IPR053255">
    <property type="entry name" value="EGF-like_domain"/>
</dbReference>
<accession>A0A6J2SRN3</accession>
<feature type="chain" id="PRO_5026956431" evidence="1">
    <location>
        <begin position="24"/>
        <end position="157"/>
    </location>
</feature>
<name>A0A6J2SRN3_DROHY</name>
<sequence length="157" mass="16867">MHSSNYLALIILPTLSGLLLVTACTKTVYNSKNRAQRILICCKGYKFSPNTANSYLCEPICISSCDNGFCRAPNVCGCHEGYENMRHDPTKSCVPVCSSGCKNGRCVAPNKCDCDAGYQPIEDGSCRQLSANPGFSHNISSSVCPTGCAPNRISLEN</sequence>
<organism evidence="3 4">
    <name type="scientific">Drosophila hydei</name>
    <name type="common">Fruit fly</name>
    <dbReference type="NCBI Taxonomy" id="7224"/>
    <lineage>
        <taxon>Eukaryota</taxon>
        <taxon>Metazoa</taxon>
        <taxon>Ecdysozoa</taxon>
        <taxon>Arthropoda</taxon>
        <taxon>Hexapoda</taxon>
        <taxon>Insecta</taxon>
        <taxon>Pterygota</taxon>
        <taxon>Neoptera</taxon>
        <taxon>Endopterygota</taxon>
        <taxon>Diptera</taxon>
        <taxon>Brachycera</taxon>
        <taxon>Muscomorpha</taxon>
        <taxon>Ephydroidea</taxon>
        <taxon>Drosophilidae</taxon>
        <taxon>Drosophila</taxon>
    </lineage>
</organism>
<dbReference type="KEGG" id="dhe:111601169"/>
<proteinExistence type="predicted"/>
<dbReference type="InterPro" id="IPR000742">
    <property type="entry name" value="EGF"/>
</dbReference>
<dbReference type="FunFam" id="2.10.25.10:FF:000596">
    <property type="entry name" value="Nimrod C2, isoform B"/>
    <property type="match status" value="1"/>
</dbReference>
<dbReference type="Gene3D" id="2.10.25.10">
    <property type="entry name" value="Laminin"/>
    <property type="match status" value="2"/>
</dbReference>
<gene>
    <name evidence="4" type="primary">LOC111601169</name>
</gene>
<dbReference type="PANTHER" id="PTHR24047">
    <property type="entry name" value="FI01909P-RELATED"/>
    <property type="match status" value="1"/>
</dbReference>
<dbReference type="AlphaFoldDB" id="A0A6J2SRN3"/>
<dbReference type="SMART" id="SM00181">
    <property type="entry name" value="EGF"/>
    <property type="match status" value="2"/>
</dbReference>
<evidence type="ECO:0000259" key="2">
    <source>
        <dbReference type="SMART" id="SM00181"/>
    </source>
</evidence>
<feature type="domain" description="EGF-like" evidence="2">
    <location>
        <begin position="56"/>
        <end position="94"/>
    </location>
</feature>
<dbReference type="Proteomes" id="UP000504633">
    <property type="component" value="Unplaced"/>
</dbReference>
<evidence type="ECO:0000313" key="3">
    <source>
        <dbReference type="Proteomes" id="UP000504633"/>
    </source>
</evidence>
<keyword evidence="1" id="KW-0732">Signal</keyword>
<dbReference type="RefSeq" id="XP_030080398.1">
    <property type="nucleotide sequence ID" value="XM_030224538.1"/>
</dbReference>
<reference evidence="4" key="1">
    <citation type="submission" date="2025-08" db="UniProtKB">
        <authorList>
            <consortium name="RefSeq"/>
        </authorList>
    </citation>
    <scope>IDENTIFICATION</scope>
    <source>
        <strain evidence="4">15085-1641.00</strain>
        <tissue evidence="4">Whole body</tissue>
    </source>
</reference>
<evidence type="ECO:0000313" key="4">
    <source>
        <dbReference type="RefSeq" id="XP_030080398.1"/>
    </source>
</evidence>
<dbReference type="InterPro" id="IPR009030">
    <property type="entry name" value="Growth_fac_rcpt_cys_sf"/>
</dbReference>